<protein>
    <submittedName>
        <fullName evidence="2">Uncharacterized protein</fullName>
    </submittedName>
</protein>
<reference evidence="2 3" key="1">
    <citation type="submission" date="2018-08" db="EMBL/GenBank/DDBJ databases">
        <title>Isolation, diversity and antifungal activity of Actinobacteria from wheat.</title>
        <authorList>
            <person name="Han C."/>
        </authorList>
    </citation>
    <scope>NUCLEOTIDE SEQUENCE [LARGE SCALE GENOMIC DNA]</scope>
    <source>
        <strain evidence="2 3">NEAU-YY421</strain>
    </source>
</reference>
<keyword evidence="3" id="KW-1185">Reference proteome</keyword>
<evidence type="ECO:0000256" key="1">
    <source>
        <dbReference type="SAM" id="Phobius"/>
    </source>
</evidence>
<keyword evidence="1" id="KW-0472">Membrane</keyword>
<dbReference type="EMBL" id="QUAK01000010">
    <property type="protein sequence ID" value="RFU88477.1"/>
    <property type="molecule type" value="Genomic_DNA"/>
</dbReference>
<organism evidence="2 3">
    <name type="scientific">Streptomyces triticagri</name>
    <dbReference type="NCBI Taxonomy" id="2293568"/>
    <lineage>
        <taxon>Bacteria</taxon>
        <taxon>Bacillati</taxon>
        <taxon>Actinomycetota</taxon>
        <taxon>Actinomycetes</taxon>
        <taxon>Kitasatosporales</taxon>
        <taxon>Streptomycetaceae</taxon>
        <taxon>Streptomyces</taxon>
    </lineage>
</organism>
<comment type="caution">
    <text evidence="2">The sequence shown here is derived from an EMBL/GenBank/DDBJ whole genome shotgun (WGS) entry which is preliminary data.</text>
</comment>
<dbReference type="Proteomes" id="UP000263094">
    <property type="component" value="Unassembled WGS sequence"/>
</dbReference>
<dbReference type="RefSeq" id="WP_128553984.1">
    <property type="nucleotide sequence ID" value="NZ_QUAK01000010.1"/>
</dbReference>
<gene>
    <name evidence="2" type="ORF">DY218_01240</name>
</gene>
<keyword evidence="1" id="KW-0812">Transmembrane</keyword>
<proteinExistence type="predicted"/>
<evidence type="ECO:0000313" key="3">
    <source>
        <dbReference type="Proteomes" id="UP000263094"/>
    </source>
</evidence>
<accession>A0A372MDU8</accession>
<evidence type="ECO:0000313" key="2">
    <source>
        <dbReference type="EMBL" id="RFU88477.1"/>
    </source>
</evidence>
<sequence length="83" mass="8741">MDAGSAEALALRQPSGLERGQVSVDGFFGRAQFLRNSVEFVAQALVLVLVLALVTTAVGHGLYGAGDERGVGEHFEQLALRVT</sequence>
<feature type="transmembrane region" description="Helical" evidence="1">
    <location>
        <begin position="40"/>
        <end position="63"/>
    </location>
</feature>
<name>A0A372MDU8_9ACTN</name>
<keyword evidence="1" id="KW-1133">Transmembrane helix</keyword>
<dbReference type="AlphaFoldDB" id="A0A372MDU8"/>